<protein>
    <submittedName>
        <fullName evidence="1">Uncharacterized protein</fullName>
    </submittedName>
</protein>
<gene>
    <name evidence="1" type="ORF">PV05_09709</name>
</gene>
<dbReference type="RefSeq" id="XP_013311516.1">
    <property type="nucleotide sequence ID" value="XM_013456062.1"/>
</dbReference>
<dbReference type="GeneID" id="25331617"/>
<proteinExistence type="predicted"/>
<evidence type="ECO:0000313" key="1">
    <source>
        <dbReference type="EMBL" id="KIW50932.1"/>
    </source>
</evidence>
<dbReference type="Proteomes" id="UP000054342">
    <property type="component" value="Unassembled WGS sequence"/>
</dbReference>
<reference evidence="1 2" key="1">
    <citation type="submission" date="2015-01" db="EMBL/GenBank/DDBJ databases">
        <title>The Genome Sequence of Exophiala xenobiotica CBS118157.</title>
        <authorList>
            <consortium name="The Broad Institute Genomics Platform"/>
            <person name="Cuomo C."/>
            <person name="de Hoog S."/>
            <person name="Gorbushina A."/>
            <person name="Stielow B."/>
            <person name="Teixiera M."/>
            <person name="Abouelleil A."/>
            <person name="Chapman S.B."/>
            <person name="Priest M."/>
            <person name="Young S.K."/>
            <person name="Wortman J."/>
            <person name="Nusbaum C."/>
            <person name="Birren B."/>
        </authorList>
    </citation>
    <scope>NUCLEOTIDE SEQUENCE [LARGE SCALE GENOMIC DNA]</scope>
    <source>
        <strain evidence="1 2">CBS 118157</strain>
    </source>
</reference>
<accession>A0A0D2CM66</accession>
<name>A0A0D2CM66_9EURO</name>
<dbReference type="HOGENOM" id="CLU_1835215_0_0_1"/>
<dbReference type="AlphaFoldDB" id="A0A0D2CM66"/>
<dbReference type="EMBL" id="KN847322">
    <property type="protein sequence ID" value="KIW50932.1"/>
    <property type="molecule type" value="Genomic_DNA"/>
</dbReference>
<evidence type="ECO:0000313" key="2">
    <source>
        <dbReference type="Proteomes" id="UP000054342"/>
    </source>
</evidence>
<sequence>MLCNNGEYLDSQSLFRRRPLIRRAVIRRPPPSGLLSCGTGKLISSSSQEHSSGDVKLRILEATTCHRQVTGKHLTSMVQTRQMKQEREFNQLLLLLGSRPLRAKGSSDKRRWSSWLSLGGTWVCCRQARRTLKITPHRAR</sequence>
<keyword evidence="2" id="KW-1185">Reference proteome</keyword>
<organism evidence="1 2">
    <name type="scientific">Exophiala xenobiotica</name>
    <dbReference type="NCBI Taxonomy" id="348802"/>
    <lineage>
        <taxon>Eukaryota</taxon>
        <taxon>Fungi</taxon>
        <taxon>Dikarya</taxon>
        <taxon>Ascomycota</taxon>
        <taxon>Pezizomycotina</taxon>
        <taxon>Eurotiomycetes</taxon>
        <taxon>Chaetothyriomycetidae</taxon>
        <taxon>Chaetothyriales</taxon>
        <taxon>Herpotrichiellaceae</taxon>
        <taxon>Exophiala</taxon>
    </lineage>
</organism>